<feature type="domain" description="Ubiquitin-like" evidence="2">
    <location>
        <begin position="27"/>
        <end position="102"/>
    </location>
</feature>
<dbReference type="InterPro" id="IPR029071">
    <property type="entry name" value="Ubiquitin-like_domsf"/>
</dbReference>
<dbReference type="AlphaFoldDB" id="A0AAU9JIS4"/>
<evidence type="ECO:0000313" key="4">
    <source>
        <dbReference type="Proteomes" id="UP001162131"/>
    </source>
</evidence>
<comment type="caution">
    <text evidence="3">The sequence shown here is derived from an EMBL/GenBank/DDBJ whole genome shotgun (WGS) entry which is preliminary data.</text>
</comment>
<feature type="region of interest" description="Disordered" evidence="1">
    <location>
        <begin position="1"/>
        <end position="26"/>
    </location>
</feature>
<evidence type="ECO:0000313" key="3">
    <source>
        <dbReference type="EMBL" id="CAG9324015.1"/>
    </source>
</evidence>
<name>A0AAU9JIS4_9CILI</name>
<gene>
    <name evidence="3" type="ORF">BSTOLATCC_MIC35037</name>
</gene>
<organism evidence="3 4">
    <name type="scientific">Blepharisma stoltei</name>
    <dbReference type="NCBI Taxonomy" id="1481888"/>
    <lineage>
        <taxon>Eukaryota</taxon>
        <taxon>Sar</taxon>
        <taxon>Alveolata</taxon>
        <taxon>Ciliophora</taxon>
        <taxon>Postciliodesmatophora</taxon>
        <taxon>Heterotrichea</taxon>
        <taxon>Heterotrichida</taxon>
        <taxon>Blepharismidae</taxon>
        <taxon>Blepharisma</taxon>
    </lineage>
</organism>
<dbReference type="PROSITE" id="PS50053">
    <property type="entry name" value="UBIQUITIN_2"/>
    <property type="match status" value="1"/>
</dbReference>
<feature type="compositionally biased region" description="Polar residues" evidence="1">
    <location>
        <begin position="1"/>
        <end position="17"/>
    </location>
</feature>
<accession>A0AAU9JIS4</accession>
<dbReference type="Proteomes" id="UP001162131">
    <property type="component" value="Unassembled WGS sequence"/>
</dbReference>
<keyword evidence="4" id="KW-1185">Reference proteome</keyword>
<dbReference type="InterPro" id="IPR000626">
    <property type="entry name" value="Ubiquitin-like_dom"/>
</dbReference>
<dbReference type="SUPFAM" id="SSF54236">
    <property type="entry name" value="Ubiquitin-like"/>
    <property type="match status" value="1"/>
</dbReference>
<sequence length="179" mass="19517">MGQTPSIQSPPNTTQRIKPTPGTAGKRAIRKNTVSVYSESNNQIFSLKVTFDMPISHLKAMLPGDKIQLKLDGKLLPNAGTLQDLGISEQSLLRIVSDEKNSDKTASTVDSIGDSICIPKIIGPKRELQAKPIKPHCESILSLCSSVDDFQVGINLPRLAVPDVTLKRSYAYKGKKTLY</sequence>
<reference evidence="3" key="1">
    <citation type="submission" date="2021-09" db="EMBL/GenBank/DDBJ databases">
        <authorList>
            <consortium name="AG Swart"/>
            <person name="Singh M."/>
            <person name="Singh A."/>
            <person name="Seah K."/>
            <person name="Emmerich C."/>
        </authorList>
    </citation>
    <scope>NUCLEOTIDE SEQUENCE</scope>
    <source>
        <strain evidence="3">ATCC30299</strain>
    </source>
</reference>
<evidence type="ECO:0000259" key="2">
    <source>
        <dbReference type="PROSITE" id="PS50053"/>
    </source>
</evidence>
<evidence type="ECO:0000256" key="1">
    <source>
        <dbReference type="SAM" id="MobiDB-lite"/>
    </source>
</evidence>
<dbReference type="EMBL" id="CAJZBQ010000035">
    <property type="protein sequence ID" value="CAG9324015.1"/>
    <property type="molecule type" value="Genomic_DNA"/>
</dbReference>
<proteinExistence type="predicted"/>
<protein>
    <recommendedName>
        <fullName evidence="2">Ubiquitin-like domain-containing protein</fullName>
    </recommendedName>
</protein>
<dbReference type="Gene3D" id="3.10.20.90">
    <property type="entry name" value="Phosphatidylinositol 3-kinase Catalytic Subunit, Chain A, domain 1"/>
    <property type="match status" value="1"/>
</dbReference>